<dbReference type="Proteomes" id="UP001597033">
    <property type="component" value="Unassembled WGS sequence"/>
</dbReference>
<evidence type="ECO:0000313" key="2">
    <source>
        <dbReference type="EMBL" id="MFD1042136.1"/>
    </source>
</evidence>
<gene>
    <name evidence="2" type="ORF">ACFQ2N_07230</name>
</gene>
<dbReference type="RefSeq" id="WP_162375928.1">
    <property type="nucleotide sequence ID" value="NZ_JBHTKN010000004.1"/>
</dbReference>
<comment type="caution">
    <text evidence="2">The sequence shown here is derived from an EMBL/GenBank/DDBJ whole genome shotgun (WGS) entry which is preliminary data.</text>
</comment>
<protein>
    <submittedName>
        <fullName evidence="2">Uncharacterized protein</fullName>
    </submittedName>
</protein>
<keyword evidence="3" id="KW-1185">Reference proteome</keyword>
<feature type="signal peptide" evidence="1">
    <location>
        <begin position="1"/>
        <end position="22"/>
    </location>
</feature>
<name>A0ABW3LUL0_9GAMM</name>
<evidence type="ECO:0000256" key="1">
    <source>
        <dbReference type="SAM" id="SignalP"/>
    </source>
</evidence>
<proteinExistence type="predicted"/>
<organism evidence="2 3">
    <name type="scientific">Pseudoxanthomonas kaohsiungensis</name>
    <dbReference type="NCBI Taxonomy" id="283923"/>
    <lineage>
        <taxon>Bacteria</taxon>
        <taxon>Pseudomonadati</taxon>
        <taxon>Pseudomonadota</taxon>
        <taxon>Gammaproteobacteria</taxon>
        <taxon>Lysobacterales</taxon>
        <taxon>Lysobacteraceae</taxon>
        <taxon>Pseudoxanthomonas</taxon>
    </lineage>
</organism>
<evidence type="ECO:0000313" key="3">
    <source>
        <dbReference type="Proteomes" id="UP001597033"/>
    </source>
</evidence>
<keyword evidence="1" id="KW-0732">Signal</keyword>
<accession>A0ABW3LUL0</accession>
<sequence>MSRRLVCLPLFALLAAPAAVRAADAHVGVHPERGEMVLLRDVNARHAYREAPPSIALIVDPTPNREIDHALGTGEMSDDEIAGMASGQLDARGGVTMPEQMTSQALQGSMGRLTGDSSVFSGSGFSRSVGGATGAVTGATRGIGSTVTGALSQFPLGGNQGTGP</sequence>
<feature type="chain" id="PRO_5046400651" evidence="1">
    <location>
        <begin position="23"/>
        <end position="164"/>
    </location>
</feature>
<dbReference type="EMBL" id="JBHTKN010000004">
    <property type="protein sequence ID" value="MFD1042136.1"/>
    <property type="molecule type" value="Genomic_DNA"/>
</dbReference>
<reference evidence="3" key="1">
    <citation type="journal article" date="2019" name="Int. J. Syst. Evol. Microbiol.">
        <title>The Global Catalogue of Microorganisms (GCM) 10K type strain sequencing project: providing services to taxonomists for standard genome sequencing and annotation.</title>
        <authorList>
            <consortium name="The Broad Institute Genomics Platform"/>
            <consortium name="The Broad Institute Genome Sequencing Center for Infectious Disease"/>
            <person name="Wu L."/>
            <person name="Ma J."/>
        </authorList>
    </citation>
    <scope>NUCLEOTIDE SEQUENCE [LARGE SCALE GENOMIC DNA]</scope>
    <source>
        <strain evidence="3">CCUG 55854</strain>
    </source>
</reference>